<evidence type="ECO:0000259" key="1">
    <source>
        <dbReference type="Pfam" id="PF01396"/>
    </source>
</evidence>
<name>A0A2S7USY8_9GAMM</name>
<feature type="domain" description="DNA topoisomerase type IA zn finger" evidence="1">
    <location>
        <begin position="109"/>
        <end position="146"/>
    </location>
</feature>
<protein>
    <recommendedName>
        <fullName evidence="1">DNA topoisomerase type IA zn finger domain-containing protein</fullName>
    </recommendedName>
</protein>
<dbReference type="EMBL" id="MSCH01000003">
    <property type="protein sequence ID" value="PQJ52855.1"/>
    <property type="molecule type" value="Genomic_DNA"/>
</dbReference>
<feature type="domain" description="DNA topoisomerase type IA zn finger" evidence="1">
    <location>
        <begin position="16"/>
        <end position="51"/>
    </location>
</feature>
<dbReference type="Pfam" id="PF01396">
    <property type="entry name" value="Zn_ribbon_Top1"/>
    <property type="match status" value="3"/>
</dbReference>
<dbReference type="GO" id="GO:0003916">
    <property type="term" value="F:DNA topoisomerase activity"/>
    <property type="evidence" value="ECO:0007669"/>
    <property type="project" value="InterPro"/>
</dbReference>
<proteinExistence type="predicted"/>
<accession>A0A2S7USY8</accession>
<reference evidence="2 3" key="1">
    <citation type="submission" date="2016-12" db="EMBL/GenBank/DDBJ databases">
        <title>Diversity of luminous bacteria.</title>
        <authorList>
            <person name="Yoshizawa S."/>
            <person name="Kogure K."/>
        </authorList>
    </citation>
    <scope>NUCLEOTIDE SEQUENCE [LARGE SCALE GENOMIC DNA]</scope>
    <source>
        <strain evidence="2 3">SA4-48</strain>
    </source>
</reference>
<dbReference type="Proteomes" id="UP000239007">
    <property type="component" value="Unassembled WGS sequence"/>
</dbReference>
<feature type="domain" description="DNA topoisomerase type IA zn finger" evidence="1">
    <location>
        <begin position="66"/>
        <end position="100"/>
    </location>
</feature>
<dbReference type="GO" id="GO:0006265">
    <property type="term" value="P:DNA topological change"/>
    <property type="evidence" value="ECO:0007669"/>
    <property type="project" value="InterPro"/>
</dbReference>
<comment type="caution">
    <text evidence="2">The sequence shown here is derived from an EMBL/GenBank/DDBJ whole genome shotgun (WGS) entry which is preliminary data.</text>
</comment>
<keyword evidence="3" id="KW-1185">Reference proteome</keyword>
<organism evidence="2 3">
    <name type="scientific">Psychrosphaera saromensis</name>
    <dbReference type="NCBI Taxonomy" id="716813"/>
    <lineage>
        <taxon>Bacteria</taxon>
        <taxon>Pseudomonadati</taxon>
        <taxon>Pseudomonadota</taxon>
        <taxon>Gammaproteobacteria</taxon>
        <taxon>Alteromonadales</taxon>
        <taxon>Pseudoalteromonadaceae</taxon>
        <taxon>Psychrosphaera</taxon>
    </lineage>
</organism>
<evidence type="ECO:0000313" key="3">
    <source>
        <dbReference type="Proteomes" id="UP000239007"/>
    </source>
</evidence>
<sequence>MTPDQDNPFEATKTKELCPKCNSDLQIKTGSSGAFWTCVTYPTCDYTRALSQHSEVQTVKILDDVCCPECEGDLAVKAGKFGMFIGCLNYPDCNFTVKDDDDDDYEPVACPLCNKGELHMRANKKGKSFYACNRYPKCDYLVNHKPILHTCEECDWSIMTEHNQELQCPNCNHHLQVESPAEQNEE</sequence>
<gene>
    <name evidence="2" type="ORF">BTO11_03735</name>
</gene>
<dbReference type="GO" id="GO:0005694">
    <property type="term" value="C:chromosome"/>
    <property type="evidence" value="ECO:0007669"/>
    <property type="project" value="InterPro"/>
</dbReference>
<dbReference type="GO" id="GO:0003677">
    <property type="term" value="F:DNA binding"/>
    <property type="evidence" value="ECO:0007669"/>
    <property type="project" value="InterPro"/>
</dbReference>
<dbReference type="Gene3D" id="3.30.65.10">
    <property type="entry name" value="Bacterial Topoisomerase I, domain 1"/>
    <property type="match status" value="3"/>
</dbReference>
<dbReference type="InterPro" id="IPR013498">
    <property type="entry name" value="Topo_IA_Znf"/>
</dbReference>
<evidence type="ECO:0000313" key="2">
    <source>
        <dbReference type="EMBL" id="PQJ52855.1"/>
    </source>
</evidence>
<dbReference type="AlphaFoldDB" id="A0A2S7USY8"/>
<dbReference type="RefSeq" id="WP_105051327.1">
    <property type="nucleotide sequence ID" value="NZ_BMYG01000004.1"/>
</dbReference>
<dbReference type="SUPFAM" id="SSF57783">
    <property type="entry name" value="Zinc beta-ribbon"/>
    <property type="match status" value="2"/>
</dbReference>
<dbReference type="OrthoDB" id="6412825at2"/>